<dbReference type="RefSeq" id="WP_243460518.1">
    <property type="nucleotide sequence ID" value="NZ_AP023174.1"/>
</dbReference>
<evidence type="ECO:0000313" key="1">
    <source>
        <dbReference type="EMBL" id="BCF88693.1"/>
    </source>
</evidence>
<dbReference type="Gene3D" id="3.40.91.30">
    <property type="match status" value="1"/>
</dbReference>
<gene>
    <name evidence="1" type="ORF">PPGU16_17600</name>
</gene>
<sequence length="194" mass="21526">MSKGTVRFPESAIVDGRIGTSRITETIAGAAARLASADREPLQGALQKIARGIATQTGQTAQQVIAAWGAVDYSQALSPLERMQALGRLGTGRMNKTEAAYEHVLAARLHAGEILWYRFEAFKLRLADNTFYTPDFPVITATNELIFIEVKGRWTDKARAKTKIAAAQFPHRFLAIQRDGRHGWRVEDLTSRSW</sequence>
<dbReference type="EMBL" id="AP023174">
    <property type="protein sequence ID" value="BCF88693.1"/>
    <property type="molecule type" value="Genomic_DNA"/>
</dbReference>
<name>A0A7I8BJS6_9BURK</name>
<organism evidence="1 2">
    <name type="scientific">Paraburkholderia largidicola</name>
    <dbReference type="NCBI Taxonomy" id="3014751"/>
    <lineage>
        <taxon>Bacteria</taxon>
        <taxon>Pseudomonadati</taxon>
        <taxon>Pseudomonadota</taxon>
        <taxon>Betaproteobacteria</taxon>
        <taxon>Burkholderiales</taxon>
        <taxon>Burkholderiaceae</taxon>
        <taxon>Paraburkholderia</taxon>
    </lineage>
</organism>
<protein>
    <submittedName>
        <fullName evidence="1">Uncharacterized protein</fullName>
    </submittedName>
</protein>
<dbReference type="KEGG" id="plad:PPGU16_17600"/>
<accession>A0A7I8BJS6</accession>
<keyword evidence="2" id="KW-1185">Reference proteome</keyword>
<reference evidence="1 2" key="1">
    <citation type="journal article" date="2020" name="Genes (Basel)">
        <title>Genomic Comparison of Insect Gut Symbionts from Divergent Burkholderia Subclades.</title>
        <authorList>
            <person name="Takeshita K."/>
            <person name="Kikuchi Y."/>
        </authorList>
    </citation>
    <scope>NUCLEOTIDE SEQUENCE [LARGE SCALE GENOMIC DNA]</scope>
    <source>
        <strain evidence="1 2">PGU16</strain>
    </source>
</reference>
<dbReference type="Proteomes" id="UP000510888">
    <property type="component" value="Chromosome 1"/>
</dbReference>
<proteinExistence type="predicted"/>
<evidence type="ECO:0000313" key="2">
    <source>
        <dbReference type="Proteomes" id="UP000510888"/>
    </source>
</evidence>
<dbReference type="AlphaFoldDB" id="A0A7I8BJS6"/>